<organism evidence="3 4">
    <name type="scientific">Anaerohalosphaera lusitana</name>
    <dbReference type="NCBI Taxonomy" id="1936003"/>
    <lineage>
        <taxon>Bacteria</taxon>
        <taxon>Pseudomonadati</taxon>
        <taxon>Planctomycetota</taxon>
        <taxon>Phycisphaerae</taxon>
        <taxon>Sedimentisphaerales</taxon>
        <taxon>Anaerohalosphaeraceae</taxon>
        <taxon>Anaerohalosphaera</taxon>
    </lineage>
</organism>
<dbReference type="PANTHER" id="PTHR31616:SF0">
    <property type="entry name" value="GLUCAN 1,4-ALPHA-GLUCOSIDASE"/>
    <property type="match status" value="1"/>
</dbReference>
<evidence type="ECO:0000313" key="4">
    <source>
        <dbReference type="Proteomes" id="UP000189674"/>
    </source>
</evidence>
<dbReference type="GO" id="GO:0005975">
    <property type="term" value="P:carbohydrate metabolic process"/>
    <property type="evidence" value="ECO:0007669"/>
    <property type="project" value="InterPro"/>
</dbReference>
<dbReference type="AlphaFoldDB" id="A0A1U9NR68"/>
<keyword evidence="3" id="KW-0378">Hydrolase</keyword>
<dbReference type="EC" id="3.2.1.28" evidence="3"/>
<dbReference type="EMBL" id="CP019791">
    <property type="protein sequence ID" value="AQT70277.1"/>
    <property type="molecule type" value="Genomic_DNA"/>
</dbReference>
<dbReference type="OrthoDB" id="3902805at2"/>
<dbReference type="InterPro" id="IPR012341">
    <property type="entry name" value="6hp_glycosidase-like_sf"/>
</dbReference>
<dbReference type="Gene3D" id="1.50.10.10">
    <property type="match status" value="1"/>
</dbReference>
<dbReference type="RefSeq" id="WP_146663876.1">
    <property type="nucleotide sequence ID" value="NZ_CP019791.1"/>
</dbReference>
<dbReference type="InterPro" id="IPR008928">
    <property type="entry name" value="6-hairpin_glycosidase_sf"/>
</dbReference>
<dbReference type="KEGG" id="alus:STSP2_03483"/>
<dbReference type="Proteomes" id="UP000189674">
    <property type="component" value="Chromosome"/>
</dbReference>
<dbReference type="STRING" id="1936003.STSP2_03483"/>
<name>A0A1U9NR68_9BACT</name>
<dbReference type="Pfam" id="PF19291">
    <property type="entry name" value="TREH_N"/>
    <property type="match status" value="1"/>
</dbReference>
<dbReference type="InterPro" id="IPR011613">
    <property type="entry name" value="GH15-like"/>
</dbReference>
<dbReference type="InterPro" id="IPR045582">
    <property type="entry name" value="Trehalase-like_N"/>
</dbReference>
<evidence type="ECO:0000313" key="3">
    <source>
        <dbReference type="EMBL" id="AQT70277.1"/>
    </source>
</evidence>
<accession>A0A1U9NR68</accession>
<keyword evidence="3" id="KW-0326">Glycosidase</keyword>
<dbReference type="GO" id="GO:0004555">
    <property type="term" value="F:alpha,alpha-trehalase activity"/>
    <property type="evidence" value="ECO:0007669"/>
    <property type="project" value="UniProtKB-EC"/>
</dbReference>
<protein>
    <submittedName>
        <fullName evidence="3">Trehalase</fullName>
        <ecNumber evidence="3">3.2.1.28</ecNumber>
    </submittedName>
</protein>
<feature type="domain" description="GH15-like" evidence="1">
    <location>
        <begin position="222"/>
        <end position="583"/>
    </location>
</feature>
<feature type="domain" description="Trehalase-like N-terminal" evidence="2">
    <location>
        <begin position="8"/>
        <end position="141"/>
    </location>
</feature>
<keyword evidence="4" id="KW-1185">Reference proteome</keyword>
<sequence>MDNLDYGVIGNCKSAALVSKEGSIDWCCLPDFDSSSFFAKLLDENRGGSFSVKPVGEYTIKQKYLRKTNVLRTRFKKGHDCFEIIDFMPRYKTESGKYHYPPDIIRLIRHISGSPQVRMFYDPKPAWARYGVRCEVKADFIKHCTEGEGSYESVYLYTDLDKEAVVEHKPITIDSDHYMVMSYNQKLVDVDLDWIYLEFERTKVYWMGWVAKTTRFSDYEEEVERSSLVLKLLAYQKTGAILAAITTSLPETIGEVRNWDYRFCWLRDASMTISVLVRLGHYNVAKRFLNFILNIVPYKDERIQIMYGINNQRALEEKELDWLEGYEGSRPVRIGNDAYHQKQNDIYGVVLDVIYQSLRYFNGSVDNREDLWTVVRTLTRHVRYHWEDLDSGIWEFRTDRKHFTFSKILCWVAMDRAVKIAGMLGKSEDALDYAYLRDDIKTDVLKHGTNPETQALTQYYGGDTLDSANLMAEHYGFIGARDPVYVSTVRETYKRLCVGGLMYRYRDADDFGVPKSSFTVCSFWMVKSLHRIGEKKLARELFEQLLEHSNHLGLYSEDLDFKTKRLLGNFPQGYSHLALIDTAMTISGVPEWFEESEHFCP</sequence>
<dbReference type="Pfam" id="PF00723">
    <property type="entry name" value="Glyco_hydro_15"/>
    <property type="match status" value="1"/>
</dbReference>
<reference evidence="4" key="1">
    <citation type="submission" date="2017-02" db="EMBL/GenBank/DDBJ databases">
        <title>Comparative genomics and description of representatives of a novel lineage of planctomycetes thriving in anoxic sediments.</title>
        <authorList>
            <person name="Spring S."/>
            <person name="Bunk B."/>
            <person name="Sproer C."/>
        </authorList>
    </citation>
    <scope>NUCLEOTIDE SEQUENCE [LARGE SCALE GENOMIC DNA]</scope>
    <source>
        <strain evidence="4">ST-NAGAB-D1</strain>
    </source>
</reference>
<dbReference type="PANTHER" id="PTHR31616">
    <property type="entry name" value="TREHALASE"/>
    <property type="match status" value="1"/>
</dbReference>
<evidence type="ECO:0000259" key="1">
    <source>
        <dbReference type="Pfam" id="PF00723"/>
    </source>
</evidence>
<dbReference type="SUPFAM" id="SSF48208">
    <property type="entry name" value="Six-hairpin glycosidases"/>
    <property type="match status" value="1"/>
</dbReference>
<evidence type="ECO:0000259" key="2">
    <source>
        <dbReference type="Pfam" id="PF19291"/>
    </source>
</evidence>
<proteinExistence type="predicted"/>
<gene>
    <name evidence="3" type="ORF">STSP2_03483</name>
</gene>